<dbReference type="Pfam" id="PF12697">
    <property type="entry name" value="Abhydrolase_6"/>
    <property type="match status" value="1"/>
</dbReference>
<dbReference type="GO" id="GO:0003824">
    <property type="term" value="F:catalytic activity"/>
    <property type="evidence" value="ECO:0007669"/>
    <property type="project" value="UniProtKB-ARBA"/>
</dbReference>
<evidence type="ECO:0000313" key="3">
    <source>
        <dbReference type="Proteomes" id="UP000198609"/>
    </source>
</evidence>
<dbReference type="InterPro" id="IPR029058">
    <property type="entry name" value="AB_hydrolase_fold"/>
</dbReference>
<gene>
    <name evidence="2" type="ORF">SAMN04490356_8562</name>
</gene>
<evidence type="ECO:0000313" key="2">
    <source>
        <dbReference type="EMBL" id="SED46436.1"/>
    </source>
</evidence>
<reference evidence="3" key="1">
    <citation type="submission" date="2016-10" db="EMBL/GenBank/DDBJ databases">
        <authorList>
            <person name="Varghese N."/>
            <person name="Submissions S."/>
        </authorList>
    </citation>
    <scope>NUCLEOTIDE SEQUENCE [LARGE SCALE GENOMIC DNA]</scope>
    <source>
        <strain evidence="3">DSM 40318</strain>
    </source>
</reference>
<accession>A0A1H5AVZ3</accession>
<protein>
    <recommendedName>
        <fullName evidence="1">AB hydrolase-1 domain-containing protein</fullName>
    </recommendedName>
</protein>
<name>A0A1H5AVZ3_STRMJ</name>
<dbReference type="Proteomes" id="UP000198609">
    <property type="component" value="Unassembled WGS sequence"/>
</dbReference>
<proteinExistence type="predicted"/>
<dbReference type="Gene3D" id="3.40.50.1820">
    <property type="entry name" value="alpha/beta hydrolase"/>
    <property type="match status" value="1"/>
</dbReference>
<keyword evidence="3" id="KW-1185">Reference proteome</keyword>
<dbReference type="SUPFAM" id="SSF53474">
    <property type="entry name" value="alpha/beta-Hydrolases"/>
    <property type="match status" value="1"/>
</dbReference>
<feature type="domain" description="AB hydrolase-1" evidence="1">
    <location>
        <begin position="8"/>
        <end position="42"/>
    </location>
</feature>
<dbReference type="InterPro" id="IPR000073">
    <property type="entry name" value="AB_hydrolase_1"/>
</dbReference>
<organism evidence="2 3">
    <name type="scientific">Streptomyces melanosporofaciens</name>
    <dbReference type="NCBI Taxonomy" id="67327"/>
    <lineage>
        <taxon>Bacteria</taxon>
        <taxon>Bacillati</taxon>
        <taxon>Actinomycetota</taxon>
        <taxon>Actinomycetes</taxon>
        <taxon>Kitasatosporales</taxon>
        <taxon>Streptomycetaceae</taxon>
        <taxon>Streptomyces</taxon>
        <taxon>Streptomyces violaceusniger group</taxon>
    </lineage>
</organism>
<evidence type="ECO:0000259" key="1">
    <source>
        <dbReference type="Pfam" id="PF12697"/>
    </source>
</evidence>
<dbReference type="EMBL" id="FNST01000002">
    <property type="protein sequence ID" value="SED46436.1"/>
    <property type="molecule type" value="Genomic_DNA"/>
</dbReference>
<sequence length="50" mass="5028">MPNVTASSAAADLADRIRAIDAGRPCLVVAHSMGGVVATAVAELAPTRRP</sequence>
<dbReference type="AlphaFoldDB" id="A0A1H5AVZ3"/>
<dbReference type="RefSeq" id="WP_143059859.1">
    <property type="nucleotide sequence ID" value="NZ_FNST01000002.1"/>
</dbReference>